<evidence type="ECO:0000313" key="2">
    <source>
        <dbReference type="EMBL" id="KIM70244.1"/>
    </source>
</evidence>
<dbReference type="SUPFAM" id="SSF141255">
    <property type="entry name" value="YccV-like"/>
    <property type="match status" value="1"/>
</dbReference>
<sequence length="622" mass="69948">MPVQQLPFDVYVHIFKQIPASAFSDDGPKTLIACSETNTTLQAAASLPSVWEPHYLAKYTICDPAREKLRREIFGNDWKALFLCHLRIDRQAIGALDLIISERSGRAELARQVALIMSYDVWNALEAEARCALPEPLELDGQDDDGDMEPFSGTHRHALPRRYWAQSLLGTMSRSHAIKVWGDIKLGQGDQPESLELAIACLSSFFAYPPVEITRQLEALAQECRAYLICNGISVDPDEFNQSKEQLERISVAICGFMWEKGFKPVEHAHFYSFNIRFPHWFLSTHKKTIPISLVYIYVCIARRLNISAAPIDFPLRVLAVVSSPDPKVPKIFLDVYTSQTQPLLSPQTDIPPRLIAAGLPPEPIAEHIQPASTESMVLRAARNVLWSSSHQPPPVSAVHDLHVALYSALAVNAIFTDDEQVLVAFIRHVSQFPLDPLVVLQDALPPILGQPSRAQLVRSCDEFRRVEQEEAESVIFRSSLMTPPKYFVGLVFQHAKYDYIGYVFGWDPKCDASTEWIASMAVDSLARGRKQPFYHVFADAGSTKYVAEENIVPVAVSRDTYLRLLEEVPDAGRYFEGLVRRGDRARLVPSPELLAKYPQDNAVAHEWIMDGGVHVMMYTCH</sequence>
<feature type="domain" description="Hemimethylated DNA-binding" evidence="1">
    <location>
        <begin position="484"/>
        <end position="591"/>
    </location>
</feature>
<evidence type="ECO:0000313" key="3">
    <source>
        <dbReference type="Proteomes" id="UP000053989"/>
    </source>
</evidence>
<dbReference type="AlphaFoldDB" id="A0A0C3EQ04"/>
<dbReference type="OrthoDB" id="28868at2759"/>
<dbReference type="InterPro" id="IPR032698">
    <property type="entry name" value="SirB1_N"/>
</dbReference>
<dbReference type="SUPFAM" id="SSF81383">
    <property type="entry name" value="F-box domain"/>
    <property type="match status" value="1"/>
</dbReference>
<organism evidence="2 3">
    <name type="scientific">Scleroderma citrinum Foug A</name>
    <dbReference type="NCBI Taxonomy" id="1036808"/>
    <lineage>
        <taxon>Eukaryota</taxon>
        <taxon>Fungi</taxon>
        <taxon>Dikarya</taxon>
        <taxon>Basidiomycota</taxon>
        <taxon>Agaricomycotina</taxon>
        <taxon>Agaricomycetes</taxon>
        <taxon>Agaricomycetidae</taxon>
        <taxon>Boletales</taxon>
        <taxon>Sclerodermatineae</taxon>
        <taxon>Sclerodermataceae</taxon>
        <taxon>Scleroderma</taxon>
    </lineage>
</organism>
<dbReference type="PANTHER" id="PTHR31350:SF21">
    <property type="entry name" value="F-BOX ONLY PROTEIN 21"/>
    <property type="match status" value="1"/>
</dbReference>
<reference evidence="2 3" key="1">
    <citation type="submission" date="2014-04" db="EMBL/GenBank/DDBJ databases">
        <authorList>
            <consortium name="DOE Joint Genome Institute"/>
            <person name="Kuo A."/>
            <person name="Kohler A."/>
            <person name="Nagy L.G."/>
            <person name="Floudas D."/>
            <person name="Copeland A."/>
            <person name="Barry K.W."/>
            <person name="Cichocki N."/>
            <person name="Veneault-Fourrey C."/>
            <person name="LaButti K."/>
            <person name="Lindquist E.A."/>
            <person name="Lipzen A."/>
            <person name="Lundell T."/>
            <person name="Morin E."/>
            <person name="Murat C."/>
            <person name="Sun H."/>
            <person name="Tunlid A."/>
            <person name="Henrissat B."/>
            <person name="Grigoriev I.V."/>
            <person name="Hibbett D.S."/>
            <person name="Martin F."/>
            <person name="Nordberg H.P."/>
            <person name="Cantor M.N."/>
            <person name="Hua S.X."/>
        </authorList>
    </citation>
    <scope>NUCLEOTIDE SEQUENCE [LARGE SCALE GENOMIC DNA]</scope>
    <source>
        <strain evidence="2 3">Foug A</strain>
    </source>
</reference>
<dbReference type="SMART" id="SM00992">
    <property type="entry name" value="YccV-like"/>
    <property type="match status" value="1"/>
</dbReference>
<reference evidence="3" key="2">
    <citation type="submission" date="2015-01" db="EMBL/GenBank/DDBJ databases">
        <title>Evolutionary Origins and Diversification of the Mycorrhizal Mutualists.</title>
        <authorList>
            <consortium name="DOE Joint Genome Institute"/>
            <consortium name="Mycorrhizal Genomics Consortium"/>
            <person name="Kohler A."/>
            <person name="Kuo A."/>
            <person name="Nagy L.G."/>
            <person name="Floudas D."/>
            <person name="Copeland A."/>
            <person name="Barry K.W."/>
            <person name="Cichocki N."/>
            <person name="Veneault-Fourrey C."/>
            <person name="LaButti K."/>
            <person name="Lindquist E.A."/>
            <person name="Lipzen A."/>
            <person name="Lundell T."/>
            <person name="Morin E."/>
            <person name="Murat C."/>
            <person name="Riley R."/>
            <person name="Ohm R."/>
            <person name="Sun H."/>
            <person name="Tunlid A."/>
            <person name="Henrissat B."/>
            <person name="Grigoriev I.V."/>
            <person name="Hibbett D.S."/>
            <person name="Martin F."/>
        </authorList>
    </citation>
    <scope>NUCLEOTIDE SEQUENCE [LARGE SCALE GENOMIC DNA]</scope>
    <source>
        <strain evidence="3">Foug A</strain>
    </source>
</reference>
<dbReference type="EMBL" id="KN822005">
    <property type="protein sequence ID" value="KIM70244.1"/>
    <property type="molecule type" value="Genomic_DNA"/>
</dbReference>
<keyword evidence="3" id="KW-1185">Reference proteome</keyword>
<dbReference type="PANTHER" id="PTHR31350">
    <property type="entry name" value="SI:DKEY-261L7.2"/>
    <property type="match status" value="1"/>
</dbReference>
<proteinExistence type="predicted"/>
<dbReference type="STRING" id="1036808.A0A0C3EQ04"/>
<dbReference type="Proteomes" id="UP000053989">
    <property type="component" value="Unassembled WGS sequence"/>
</dbReference>
<dbReference type="InterPro" id="IPR036623">
    <property type="entry name" value="Hemimethylated_DNA-bd_sf"/>
</dbReference>
<dbReference type="HOGENOM" id="CLU_020266_1_0_1"/>
<dbReference type="NCBIfam" id="TIGR02097">
    <property type="entry name" value="yccV"/>
    <property type="match status" value="1"/>
</dbReference>
<dbReference type="InterPro" id="IPR011722">
    <property type="entry name" value="Hemimethylated_DNA-bd_dom"/>
</dbReference>
<accession>A0A0C3EQ04</accession>
<dbReference type="InParanoid" id="A0A0C3EQ04"/>
<dbReference type="GO" id="GO:0003677">
    <property type="term" value="F:DNA binding"/>
    <property type="evidence" value="ECO:0007669"/>
    <property type="project" value="InterPro"/>
</dbReference>
<dbReference type="Pfam" id="PF08755">
    <property type="entry name" value="YccV-like"/>
    <property type="match status" value="1"/>
</dbReference>
<protein>
    <recommendedName>
        <fullName evidence="1">Hemimethylated DNA-binding domain-containing protein</fullName>
    </recommendedName>
</protein>
<dbReference type="Pfam" id="PF13369">
    <property type="entry name" value="Transglut_core2"/>
    <property type="match status" value="1"/>
</dbReference>
<dbReference type="InterPro" id="IPR036047">
    <property type="entry name" value="F-box-like_dom_sf"/>
</dbReference>
<name>A0A0C3EQ04_9AGAM</name>
<gene>
    <name evidence="2" type="ORF">SCLCIDRAFT_12784</name>
</gene>
<evidence type="ECO:0000259" key="1">
    <source>
        <dbReference type="SMART" id="SM00992"/>
    </source>
</evidence>
<dbReference type="Gene3D" id="2.30.30.390">
    <property type="entry name" value="Hemimethylated DNA-binding domain"/>
    <property type="match status" value="1"/>
</dbReference>